<dbReference type="PROSITE" id="PS50075">
    <property type="entry name" value="CARRIER"/>
    <property type="match status" value="1"/>
</dbReference>
<evidence type="ECO:0000313" key="4">
    <source>
        <dbReference type="EMBL" id="SBT42853.1"/>
    </source>
</evidence>
<proteinExistence type="predicted"/>
<evidence type="ECO:0000256" key="1">
    <source>
        <dbReference type="ARBA" id="ARBA00022450"/>
    </source>
</evidence>
<name>A0A1A8ZG52_9ACTN</name>
<dbReference type="Proteomes" id="UP000199385">
    <property type="component" value="Chromosome I"/>
</dbReference>
<dbReference type="Gene3D" id="1.10.1200.10">
    <property type="entry name" value="ACP-like"/>
    <property type="match status" value="1"/>
</dbReference>
<dbReference type="InterPro" id="IPR009081">
    <property type="entry name" value="PP-bd_ACP"/>
</dbReference>
<protein>
    <submittedName>
        <fullName evidence="4">Act minimal PKS acyl carrier protein</fullName>
    </submittedName>
</protein>
<feature type="domain" description="Carrier" evidence="3">
    <location>
        <begin position="3"/>
        <end position="81"/>
    </location>
</feature>
<accession>A0A1A8ZG52</accession>
<keyword evidence="2" id="KW-0597">Phosphoprotein</keyword>
<evidence type="ECO:0000256" key="2">
    <source>
        <dbReference type="ARBA" id="ARBA00022553"/>
    </source>
</evidence>
<dbReference type="InterPro" id="IPR006162">
    <property type="entry name" value="Ppantetheine_attach_site"/>
</dbReference>
<dbReference type="PROSITE" id="PS00012">
    <property type="entry name" value="PHOSPHOPANTETHEINE"/>
    <property type="match status" value="1"/>
</dbReference>
<reference evidence="5" key="1">
    <citation type="submission" date="2016-06" db="EMBL/GenBank/DDBJ databases">
        <authorList>
            <person name="Varghese N."/>
            <person name="Submissions Spin"/>
        </authorList>
    </citation>
    <scope>NUCLEOTIDE SEQUENCE [LARGE SCALE GENOMIC DNA]</scope>
    <source>
        <strain evidence="5">DSM 44815</strain>
    </source>
</reference>
<dbReference type="STRING" id="261654.GA0070611_2112"/>
<dbReference type="SUPFAM" id="SSF47336">
    <property type="entry name" value="ACP-like"/>
    <property type="match status" value="1"/>
</dbReference>
<dbReference type="PATRIC" id="fig|261654.4.peg.2149"/>
<dbReference type="EMBL" id="LT594323">
    <property type="protein sequence ID" value="SBT42853.1"/>
    <property type="molecule type" value="Genomic_DNA"/>
</dbReference>
<dbReference type="InterPro" id="IPR036736">
    <property type="entry name" value="ACP-like_sf"/>
</dbReference>
<evidence type="ECO:0000313" key="5">
    <source>
        <dbReference type="Proteomes" id="UP000199385"/>
    </source>
</evidence>
<organism evidence="4 5">
    <name type="scientific">Micromonospora auratinigra</name>
    <dbReference type="NCBI Taxonomy" id="261654"/>
    <lineage>
        <taxon>Bacteria</taxon>
        <taxon>Bacillati</taxon>
        <taxon>Actinomycetota</taxon>
        <taxon>Actinomycetes</taxon>
        <taxon>Micromonosporales</taxon>
        <taxon>Micromonosporaceae</taxon>
        <taxon>Micromonospora</taxon>
    </lineage>
</organism>
<dbReference type="InterPro" id="IPR020806">
    <property type="entry name" value="PKS_PP-bd"/>
</dbReference>
<dbReference type="RefSeq" id="WP_091661647.1">
    <property type="nucleotide sequence ID" value="NZ_LT594323.1"/>
</dbReference>
<evidence type="ECO:0000259" key="3">
    <source>
        <dbReference type="PROSITE" id="PS50075"/>
    </source>
</evidence>
<dbReference type="Pfam" id="PF00550">
    <property type="entry name" value="PP-binding"/>
    <property type="match status" value="1"/>
</dbReference>
<dbReference type="SMART" id="SM00823">
    <property type="entry name" value="PKS_PP"/>
    <property type="match status" value="1"/>
</dbReference>
<gene>
    <name evidence="4" type="ORF">GA0070611_2112</name>
</gene>
<dbReference type="OrthoDB" id="156693at2"/>
<dbReference type="AlphaFoldDB" id="A0A1A8ZG52"/>
<dbReference type="GO" id="GO:0031177">
    <property type="term" value="F:phosphopantetheine binding"/>
    <property type="evidence" value="ECO:0007669"/>
    <property type="project" value="InterPro"/>
</dbReference>
<keyword evidence="5" id="KW-1185">Reference proteome</keyword>
<sequence>MAPMTLDDLRTTMTECAGVDENIDLGGDIADVEFADLGYDSLAMLETGSRIERRYGIRLAEEEVTEARTPRLLLDLVNRSLTGDEVAAA</sequence>
<keyword evidence="1" id="KW-0596">Phosphopantetheine</keyword>